<accession>A0AAD3HRL4</accession>
<gene>
    <name evidence="2" type="ORF">Agub_g13566</name>
</gene>
<evidence type="ECO:0000313" key="3">
    <source>
        <dbReference type="Proteomes" id="UP001054857"/>
    </source>
</evidence>
<reference evidence="2 3" key="1">
    <citation type="journal article" date="2021" name="Sci. Rep.">
        <title>Genome sequencing of the multicellular alga Astrephomene provides insights into convergent evolution of germ-soma differentiation.</title>
        <authorList>
            <person name="Yamashita S."/>
            <person name="Yamamoto K."/>
            <person name="Matsuzaki R."/>
            <person name="Suzuki S."/>
            <person name="Yamaguchi H."/>
            <person name="Hirooka S."/>
            <person name="Minakuchi Y."/>
            <person name="Miyagishima S."/>
            <person name="Kawachi M."/>
            <person name="Toyoda A."/>
            <person name="Nozaki H."/>
        </authorList>
    </citation>
    <scope>NUCLEOTIDE SEQUENCE [LARGE SCALE GENOMIC DNA]</scope>
    <source>
        <strain evidence="2 3">NIES-4017</strain>
    </source>
</reference>
<name>A0AAD3HRL4_9CHLO</name>
<evidence type="ECO:0000256" key="1">
    <source>
        <dbReference type="SAM" id="MobiDB-lite"/>
    </source>
</evidence>
<protein>
    <recommendedName>
        <fullName evidence="4">START domain-containing protein</fullName>
    </recommendedName>
</protein>
<feature type="region of interest" description="Disordered" evidence="1">
    <location>
        <begin position="15"/>
        <end position="100"/>
    </location>
</feature>
<dbReference type="EMBL" id="BMAR01000048">
    <property type="protein sequence ID" value="GFR51259.1"/>
    <property type="molecule type" value="Genomic_DNA"/>
</dbReference>
<dbReference type="Gene3D" id="3.30.530.20">
    <property type="match status" value="1"/>
</dbReference>
<feature type="compositionally biased region" description="Basic residues" evidence="1">
    <location>
        <begin position="197"/>
        <end position="211"/>
    </location>
</feature>
<dbReference type="PANTHER" id="PTHR48125:SF10">
    <property type="entry name" value="OS12G0136300 PROTEIN"/>
    <property type="match status" value="1"/>
</dbReference>
<sequence>MASYGCLCFLRKGRKGREAKGGSAKGTTVDSSHGTVQTTEPASLKSVPSTTSIGNFCRFAPEQNVPSPQPHTSPPTALSAASKASSPSTEAPRTPPPLPARASEIAHLRPADSGLGGGNDDDAHFMDACALSATSYSSSYYSACGWSHYGDGDAEGSSRRISSVGSFGRALLTQASSGAPAAPAAAAADPHADGHPPHHHQPSIFHPHRPSRGSGHLPVLREAALPAEAAAQAALHTAVAVEGFAASLEQPPSSLGPASSSAVAIMAQASRMSDALPSPAFCASAAPAADSDSLASAAAAVASEPVPLVPPPSPLVPSAPASPSAALLPSASFQLPPPLLPLPFIPDAYTGPVWTQDAGRSSGDGGSYPVSGGSGSIVVQHPHPPQPEEDDPHREALLDRVAELYGKLGRPCLAFQALLRFCKARGVQPESLAAGLAARRVPNAALLPKVLRNVCDSLADLRTEDHWQLMRNDDLRMLYKHLADKDVHAFRAVCTLDAPMEKLVALARELDLFPTWNKYCTSAKVLRESTPADMRVYVSLWMPWPFSDVGFCVDVNGLDLFDDEGCIVAAICSPDRKDRTTPLPPGSEKHTKIRLLRPSCLTFTPLPPKTPGGTLRTHCHVQAYVDTGGKHVPAVVISFVLKVFSPFIYGTVKKVLASAFGDPRGPLPSRMREQPHLYDMVRRRSEAYLAARKAAGAAGAGMPQPPLYAPLVAAPAGY</sequence>
<feature type="compositionally biased region" description="Low complexity" evidence="1">
    <location>
        <begin position="74"/>
        <end position="92"/>
    </location>
</feature>
<organism evidence="2 3">
    <name type="scientific">Astrephomene gubernaculifera</name>
    <dbReference type="NCBI Taxonomy" id="47775"/>
    <lineage>
        <taxon>Eukaryota</taxon>
        <taxon>Viridiplantae</taxon>
        <taxon>Chlorophyta</taxon>
        <taxon>core chlorophytes</taxon>
        <taxon>Chlorophyceae</taxon>
        <taxon>CS clade</taxon>
        <taxon>Chlamydomonadales</taxon>
        <taxon>Astrephomenaceae</taxon>
        <taxon>Astrephomene</taxon>
    </lineage>
</organism>
<feature type="compositionally biased region" description="Low complexity" evidence="1">
    <location>
        <begin position="367"/>
        <end position="381"/>
    </location>
</feature>
<feature type="region of interest" description="Disordered" evidence="1">
    <location>
        <begin position="355"/>
        <end position="392"/>
    </location>
</feature>
<proteinExistence type="predicted"/>
<feature type="region of interest" description="Disordered" evidence="1">
    <location>
        <begin position="178"/>
        <end position="216"/>
    </location>
</feature>
<evidence type="ECO:0008006" key="4">
    <source>
        <dbReference type="Google" id="ProtNLM"/>
    </source>
</evidence>
<dbReference type="SUPFAM" id="SSF55961">
    <property type="entry name" value="Bet v1-like"/>
    <property type="match status" value="1"/>
</dbReference>
<feature type="compositionally biased region" description="Low complexity" evidence="1">
    <location>
        <begin position="178"/>
        <end position="189"/>
    </location>
</feature>
<comment type="caution">
    <text evidence="2">The sequence shown here is derived from an EMBL/GenBank/DDBJ whole genome shotgun (WGS) entry which is preliminary data.</text>
</comment>
<dbReference type="AlphaFoldDB" id="A0AAD3HRL4"/>
<dbReference type="PANTHER" id="PTHR48125">
    <property type="entry name" value="LP07818P1"/>
    <property type="match status" value="1"/>
</dbReference>
<dbReference type="Proteomes" id="UP001054857">
    <property type="component" value="Unassembled WGS sequence"/>
</dbReference>
<keyword evidence="3" id="KW-1185">Reference proteome</keyword>
<evidence type="ECO:0000313" key="2">
    <source>
        <dbReference type="EMBL" id="GFR51259.1"/>
    </source>
</evidence>
<dbReference type="InterPro" id="IPR023393">
    <property type="entry name" value="START-like_dom_sf"/>
</dbReference>
<feature type="compositionally biased region" description="Polar residues" evidence="1">
    <location>
        <begin position="28"/>
        <end position="54"/>
    </location>
</feature>